<dbReference type="NCBIfam" id="TIGR02384">
    <property type="entry name" value="RelB_DinJ"/>
    <property type="match status" value="1"/>
</dbReference>
<dbReference type="GO" id="GO:0006355">
    <property type="term" value="P:regulation of DNA-templated transcription"/>
    <property type="evidence" value="ECO:0007669"/>
    <property type="project" value="InterPro"/>
</dbReference>
<dbReference type="InterPro" id="IPR013321">
    <property type="entry name" value="Arc_rbn_hlx_hlx"/>
</dbReference>
<dbReference type="RefSeq" id="WP_016308351.1">
    <property type="nucleotide sequence ID" value="NZ_CAJTBT010000009.1"/>
</dbReference>
<gene>
    <name evidence="1" type="ORF">E5986_09910</name>
</gene>
<evidence type="ECO:0000313" key="2">
    <source>
        <dbReference type="Proteomes" id="UP000308978"/>
    </source>
</evidence>
<reference evidence="1 2" key="1">
    <citation type="submission" date="2019-04" db="EMBL/GenBank/DDBJ databases">
        <title>Microbes associate with the intestines of laboratory mice.</title>
        <authorList>
            <person name="Navarre W."/>
            <person name="Wong E."/>
            <person name="Huang K.C."/>
            <person name="Tropini C."/>
            <person name="Ng K."/>
            <person name="Yu B."/>
        </authorList>
    </citation>
    <scope>NUCLEOTIDE SEQUENCE [LARGE SCALE GENOMIC DNA]</scope>
    <source>
        <strain evidence="1 2">NM80_B27</strain>
    </source>
</reference>
<dbReference type="Gene3D" id="1.10.1220.10">
    <property type="entry name" value="Met repressor-like"/>
    <property type="match status" value="1"/>
</dbReference>
<dbReference type="Pfam" id="PF04221">
    <property type="entry name" value="RelB"/>
    <property type="match status" value="1"/>
</dbReference>
<dbReference type="InterPro" id="IPR007337">
    <property type="entry name" value="RelB/DinJ"/>
</dbReference>
<name>A0A4S4G2X4_9ACTN</name>
<organism evidence="1 2">
    <name type="scientific">Adlercreutzia caecimuris</name>
    <dbReference type="NCBI Taxonomy" id="671266"/>
    <lineage>
        <taxon>Bacteria</taxon>
        <taxon>Bacillati</taxon>
        <taxon>Actinomycetota</taxon>
        <taxon>Coriobacteriia</taxon>
        <taxon>Eggerthellales</taxon>
        <taxon>Eggerthellaceae</taxon>
        <taxon>Adlercreutzia</taxon>
    </lineage>
</organism>
<proteinExistence type="predicted"/>
<comment type="caution">
    <text evidence="1">The sequence shown here is derived from an EMBL/GenBank/DDBJ whole genome shotgun (WGS) entry which is preliminary data.</text>
</comment>
<accession>A0A4S4G2X4</accession>
<evidence type="ECO:0000313" key="1">
    <source>
        <dbReference type="EMBL" id="THG36526.1"/>
    </source>
</evidence>
<dbReference type="GeneID" id="82189771"/>
<protein>
    <submittedName>
        <fullName evidence="1">Type II toxin-antitoxin system RelB/DinJ family antitoxin</fullName>
    </submittedName>
</protein>
<dbReference type="AlphaFoldDB" id="A0A4S4G2X4"/>
<sequence>MATATAAPARRAEIKTRTTAEVKAEATSVYSHWGLSLSDAINMFLIKSIEVGGLPFNLRAEVPSYRALAAKAYQAELNEDGVVVLPADWADDDE</sequence>
<dbReference type="EMBL" id="SSTJ01000015">
    <property type="protein sequence ID" value="THG36526.1"/>
    <property type="molecule type" value="Genomic_DNA"/>
</dbReference>
<dbReference type="Proteomes" id="UP000308978">
    <property type="component" value="Unassembled WGS sequence"/>
</dbReference>